<proteinExistence type="predicted"/>
<dbReference type="EMBL" id="AP023368">
    <property type="protein sequence ID" value="BCJ98681.1"/>
    <property type="molecule type" value="Genomic_DNA"/>
</dbReference>
<feature type="domain" description="DUF3502" evidence="3">
    <location>
        <begin position="435"/>
        <end position="501"/>
    </location>
</feature>
<dbReference type="PANTHER" id="PTHR43649:SF17">
    <property type="entry name" value="ABC TRANSPORTER SOLUTE BINDING PROTEIN-SUGAR TRANSPORT"/>
    <property type="match status" value="1"/>
</dbReference>
<keyword evidence="2" id="KW-0732">Signal</keyword>
<dbReference type="RefSeq" id="WP_185258999.1">
    <property type="nucleotide sequence ID" value="NZ_AP023368.1"/>
</dbReference>
<evidence type="ECO:0000259" key="3">
    <source>
        <dbReference type="Pfam" id="PF12010"/>
    </source>
</evidence>
<feature type="signal peptide" evidence="2">
    <location>
        <begin position="1"/>
        <end position="20"/>
    </location>
</feature>
<dbReference type="AlphaFoldDB" id="A0A7I8DN12"/>
<keyword evidence="4" id="KW-0449">Lipoprotein</keyword>
<dbReference type="PROSITE" id="PS51257">
    <property type="entry name" value="PROKAR_LIPOPROTEIN"/>
    <property type="match status" value="1"/>
</dbReference>
<keyword evidence="5" id="KW-1185">Reference proteome</keyword>
<evidence type="ECO:0000256" key="2">
    <source>
        <dbReference type="SAM" id="SignalP"/>
    </source>
</evidence>
<evidence type="ECO:0000313" key="5">
    <source>
        <dbReference type="Proteomes" id="UP000515703"/>
    </source>
</evidence>
<accession>A0A7I8DN12</accession>
<dbReference type="KEGG" id="acht:bsdcttw_17220"/>
<dbReference type="Proteomes" id="UP000515703">
    <property type="component" value="Chromosome"/>
</dbReference>
<dbReference type="SUPFAM" id="SSF53850">
    <property type="entry name" value="Periplasmic binding protein-like II"/>
    <property type="match status" value="1"/>
</dbReference>
<dbReference type="InterPro" id="IPR050490">
    <property type="entry name" value="Bact_solute-bd_prot1"/>
</dbReference>
<sequence>MKRKIALLLSIVLVLSTIFAGCSKDNNKNTGNKGTNNGTTNGATATTTPDGKDNGTSGDKVVTLKWIAVGSGMPKNYDAWLAKINPYLEQKIGVNIDMEIVSWGDWGNRRNIIVNSGEYFDILFTDGGNFTSDVALGAYYDMKDIIKTSAPDLYSYIPENYWNAVSINGGVYGVPTYKDSSMSNYIVWDKAKADKYGVDYKNIHSLDGLTEPLKKITEGEGTPALPLDQNGLAMILSLYDGIGLGVPAIGVKFDDQNRKVVNVLEQEDVMSQLKTLHDWYKSGVINSDAPATSESPSYKAVGIAQGWPSAAKTTWGPAMGVEAEAVQINDTIVSNETVRGSVNAIYSGSKYPEKCLEFLQLVNLDPKVRDAFYYGVEGENFKYTADGKVEKLNTEWPMAGYTQGTFFTVSQLSTDTVNQWDEVKKLNENAKPSVLLGFNADFSKIQNELANCREVYNKYKSELLTGASDPEVTVPKITKELKAGGLDTIITEVQSQIDAYYNK</sequence>
<dbReference type="Pfam" id="PF12010">
    <property type="entry name" value="DUF3502"/>
    <property type="match status" value="1"/>
</dbReference>
<organism evidence="4 5">
    <name type="scientific">Anaerocolumna chitinilytica</name>
    <dbReference type="NCBI Taxonomy" id="1727145"/>
    <lineage>
        <taxon>Bacteria</taxon>
        <taxon>Bacillati</taxon>
        <taxon>Bacillota</taxon>
        <taxon>Clostridia</taxon>
        <taxon>Lachnospirales</taxon>
        <taxon>Lachnospiraceae</taxon>
        <taxon>Anaerocolumna</taxon>
    </lineage>
</organism>
<dbReference type="Gene3D" id="3.40.190.10">
    <property type="entry name" value="Periplasmic binding protein-like II"/>
    <property type="match status" value="1"/>
</dbReference>
<name>A0A7I8DN12_9FIRM</name>
<reference evidence="4 5" key="1">
    <citation type="submission" date="2020-08" db="EMBL/GenBank/DDBJ databases">
        <title>Draft genome sequencing of an Anaerocolumna strain isolated from anoxic soil subjected to BSD treatment.</title>
        <authorList>
            <person name="Uek A."/>
            <person name="Tonouchi A."/>
        </authorList>
    </citation>
    <scope>NUCLEOTIDE SEQUENCE [LARGE SCALE GENOMIC DNA]</scope>
    <source>
        <strain evidence="4 5">CTTW</strain>
    </source>
</reference>
<evidence type="ECO:0000313" key="4">
    <source>
        <dbReference type="EMBL" id="BCJ98681.1"/>
    </source>
</evidence>
<evidence type="ECO:0000256" key="1">
    <source>
        <dbReference type="SAM" id="MobiDB-lite"/>
    </source>
</evidence>
<gene>
    <name evidence="4" type="ORF">bsdcttw_17220</name>
</gene>
<feature type="compositionally biased region" description="Low complexity" evidence="1">
    <location>
        <begin position="28"/>
        <end position="48"/>
    </location>
</feature>
<reference evidence="4 5" key="2">
    <citation type="submission" date="2020-08" db="EMBL/GenBank/DDBJ databases">
        <authorList>
            <person name="Ueki A."/>
            <person name="Tonouchi A."/>
        </authorList>
    </citation>
    <scope>NUCLEOTIDE SEQUENCE [LARGE SCALE GENOMIC DNA]</scope>
    <source>
        <strain evidence="4 5">CTTW</strain>
    </source>
</reference>
<feature type="chain" id="PRO_5029457850" evidence="2">
    <location>
        <begin position="21"/>
        <end position="503"/>
    </location>
</feature>
<dbReference type="InterPro" id="IPR022627">
    <property type="entry name" value="DUF3502"/>
</dbReference>
<feature type="region of interest" description="Disordered" evidence="1">
    <location>
        <begin position="26"/>
        <end position="56"/>
    </location>
</feature>
<protein>
    <submittedName>
        <fullName evidence="4">Putative ABC transporter substrate binding lipoprotein</fullName>
    </submittedName>
</protein>
<dbReference type="PANTHER" id="PTHR43649">
    <property type="entry name" value="ARABINOSE-BINDING PROTEIN-RELATED"/>
    <property type="match status" value="1"/>
</dbReference>